<reference evidence="1 2" key="1">
    <citation type="submission" date="2019-08" db="EMBL/GenBank/DDBJ databases">
        <title>Selenomonas sp. mPRGC5 and Selenomonas sp. mPRGC8 isolated from ruminal fluid of dairy goat (Capra hircus).</title>
        <authorList>
            <person name="Poothong S."/>
            <person name="Nuengjamnong C."/>
            <person name="Tanasupawat S."/>
        </authorList>
    </citation>
    <scope>NUCLEOTIDE SEQUENCE [LARGE SCALE GENOMIC DNA]</scope>
    <source>
        <strain evidence="2">mPRGC5</strain>
    </source>
</reference>
<accession>A0A5D6W1X0</accession>
<evidence type="ECO:0000313" key="2">
    <source>
        <dbReference type="Proteomes" id="UP000323646"/>
    </source>
</evidence>
<dbReference type="Pfam" id="PF09719">
    <property type="entry name" value="C_GCAxxG_C_C"/>
    <property type="match status" value="1"/>
</dbReference>
<dbReference type="OrthoDB" id="9791535at2"/>
<dbReference type="AlphaFoldDB" id="A0A5D6W1X0"/>
<organism evidence="1 2">
    <name type="scientific">Selenomonas ruminis</name>
    <dbReference type="NCBI Taxonomy" id="2593411"/>
    <lineage>
        <taxon>Bacteria</taxon>
        <taxon>Bacillati</taxon>
        <taxon>Bacillota</taxon>
        <taxon>Negativicutes</taxon>
        <taxon>Selenomonadales</taxon>
        <taxon>Selenomonadaceae</taxon>
        <taxon>Selenomonas</taxon>
    </lineage>
</organism>
<dbReference type="Proteomes" id="UP000323646">
    <property type="component" value="Unassembled WGS sequence"/>
</dbReference>
<dbReference type="InterPro" id="IPR010181">
    <property type="entry name" value="CGCAxxGCC_motif"/>
</dbReference>
<gene>
    <name evidence="1" type="ORF">FZ040_10330</name>
</gene>
<comment type="caution">
    <text evidence="1">The sequence shown here is derived from an EMBL/GenBank/DDBJ whole genome shotgun (WGS) entry which is preliminary data.</text>
</comment>
<protein>
    <submittedName>
        <fullName evidence="1">C_GCAxxG_C_C family protein</fullName>
    </submittedName>
</protein>
<evidence type="ECO:0000313" key="1">
    <source>
        <dbReference type="EMBL" id="TYZ21402.1"/>
    </source>
</evidence>
<dbReference type="NCBIfam" id="TIGR01909">
    <property type="entry name" value="C_GCAxxG_C_C"/>
    <property type="match status" value="1"/>
</dbReference>
<sequence>MANVRAEKAVEYKKTCNCAQAVLLAFKDEMGKSEEELLALGSGFGSGMGGMEATCGALCGAAMAAGFLNASAAPTKMMTKAMLEEFKEKAGATICGDLKGIKTKKMLCSCDDCVRHAVVALENQL</sequence>
<proteinExistence type="predicted"/>
<name>A0A5D6W1X0_9FIRM</name>
<dbReference type="EMBL" id="VTOY01000009">
    <property type="protein sequence ID" value="TYZ21402.1"/>
    <property type="molecule type" value="Genomic_DNA"/>
</dbReference>
<keyword evidence="2" id="KW-1185">Reference proteome</keyword>
<dbReference type="RefSeq" id="WP_149171913.1">
    <property type="nucleotide sequence ID" value="NZ_VTOY01000009.1"/>
</dbReference>